<protein>
    <submittedName>
        <fullName evidence="1">Uncharacterized protein</fullName>
    </submittedName>
</protein>
<sequence length="48" mass="5295">MTKDYHALKLREYAAAQAVALQTEMDASKERLVTVEEALDLLLSGATE</sequence>
<evidence type="ECO:0000313" key="1">
    <source>
        <dbReference type="EMBL" id="DAD86808.1"/>
    </source>
</evidence>
<reference evidence="1" key="1">
    <citation type="journal article" date="2021" name="Proc. Natl. Acad. Sci. U.S.A.">
        <title>A Catalog of Tens of Thousands of Viruses from Human Metagenomes Reveals Hidden Associations with Chronic Diseases.</title>
        <authorList>
            <person name="Tisza M.J."/>
            <person name="Buck C.B."/>
        </authorList>
    </citation>
    <scope>NUCLEOTIDE SEQUENCE</scope>
    <source>
        <strain evidence="1">Ct91l7</strain>
    </source>
</reference>
<accession>A0A8S5MX83</accession>
<proteinExistence type="predicted"/>
<name>A0A8S5MX83_9CAUD</name>
<dbReference type="EMBL" id="BK015008">
    <property type="protein sequence ID" value="DAD86808.1"/>
    <property type="molecule type" value="Genomic_DNA"/>
</dbReference>
<organism evidence="1">
    <name type="scientific">Siphoviridae sp. ct91l7</name>
    <dbReference type="NCBI Taxonomy" id="2826173"/>
    <lineage>
        <taxon>Viruses</taxon>
        <taxon>Duplodnaviria</taxon>
        <taxon>Heunggongvirae</taxon>
        <taxon>Uroviricota</taxon>
        <taxon>Caudoviricetes</taxon>
    </lineage>
</organism>